<dbReference type="SUPFAM" id="SSF55874">
    <property type="entry name" value="ATPase domain of HSP90 chaperone/DNA topoisomerase II/histidine kinase"/>
    <property type="match status" value="1"/>
</dbReference>
<dbReference type="PROSITE" id="PS50110">
    <property type="entry name" value="RESPONSE_REGULATORY"/>
    <property type="match status" value="1"/>
</dbReference>
<proteinExistence type="predicted"/>
<dbReference type="SMART" id="SM00448">
    <property type="entry name" value="REC"/>
    <property type="match status" value="1"/>
</dbReference>
<comment type="caution">
    <text evidence="8">The sequence shown here is derived from an EMBL/GenBank/DDBJ whole genome shotgun (WGS) entry which is preliminary data.</text>
</comment>
<evidence type="ECO:0000256" key="5">
    <source>
        <dbReference type="ARBA" id="ARBA00023163"/>
    </source>
</evidence>
<dbReference type="AlphaFoldDB" id="A0A4R4ABI8"/>
<dbReference type="InterPro" id="IPR036890">
    <property type="entry name" value="HATPase_C_sf"/>
</dbReference>
<dbReference type="PANTHER" id="PTHR48111">
    <property type="entry name" value="REGULATOR OF RPOS"/>
    <property type="match status" value="1"/>
</dbReference>
<keyword evidence="1 6" id="KW-0597">Phosphoprotein</keyword>
<sequence length="304" mass="34621">MTELLVVDDEPLNLEIIADFLQAPERIFTFAQDGQEAWDRLQAEPSRFDLLILDRRMPRMDGIELLELVVRDPRFEDLPVIMQTVASSPEEVAQGLSAGAWYYLAKPYQAEALQRIVNAALLDRRNRHALRQLQREISSTWGLLQEGRFRFREPRHASLLAVQLADLCPRASLVAMGLSELMINAIEHGLLGIGYEEKGRLLAQDALTDEIARRLARPEQASRWAELWLRREAERICFTVCDHGPGFDWAPYLELAPERAFHHHGRGIAMARQLAFSALDYQGRGNVVQAWVSLNESTPESNDD</sequence>
<gene>
    <name evidence="8" type="ORF">EDC29_105164</name>
</gene>
<dbReference type="InterPro" id="IPR011006">
    <property type="entry name" value="CheY-like_superfamily"/>
</dbReference>
<dbReference type="Gene3D" id="3.40.50.2300">
    <property type="match status" value="1"/>
</dbReference>
<keyword evidence="4 8" id="KW-0238">DNA-binding</keyword>
<name>A0A4R4ABI8_MARGR</name>
<dbReference type="InterPro" id="IPR003594">
    <property type="entry name" value="HATPase_dom"/>
</dbReference>
<feature type="modified residue" description="4-aspartylphosphate" evidence="6">
    <location>
        <position position="54"/>
    </location>
</feature>
<evidence type="ECO:0000259" key="7">
    <source>
        <dbReference type="PROSITE" id="PS50110"/>
    </source>
</evidence>
<evidence type="ECO:0000313" key="8">
    <source>
        <dbReference type="EMBL" id="TCW35989.1"/>
    </source>
</evidence>
<dbReference type="Proteomes" id="UP000295247">
    <property type="component" value="Unassembled WGS sequence"/>
</dbReference>
<dbReference type="GO" id="GO:0032993">
    <property type="term" value="C:protein-DNA complex"/>
    <property type="evidence" value="ECO:0007669"/>
    <property type="project" value="TreeGrafter"/>
</dbReference>
<dbReference type="InterPro" id="IPR001789">
    <property type="entry name" value="Sig_transdc_resp-reg_receiver"/>
</dbReference>
<keyword evidence="5" id="KW-0804">Transcription</keyword>
<dbReference type="GO" id="GO:0000156">
    <property type="term" value="F:phosphorelay response regulator activity"/>
    <property type="evidence" value="ECO:0007669"/>
    <property type="project" value="TreeGrafter"/>
</dbReference>
<dbReference type="SUPFAM" id="SSF52172">
    <property type="entry name" value="CheY-like"/>
    <property type="match status" value="1"/>
</dbReference>
<dbReference type="EMBL" id="SMDC01000005">
    <property type="protein sequence ID" value="TCW35989.1"/>
    <property type="molecule type" value="Genomic_DNA"/>
</dbReference>
<evidence type="ECO:0000313" key="9">
    <source>
        <dbReference type="Proteomes" id="UP000295247"/>
    </source>
</evidence>
<evidence type="ECO:0000256" key="1">
    <source>
        <dbReference type="ARBA" id="ARBA00022553"/>
    </source>
</evidence>
<dbReference type="Gene3D" id="3.30.565.10">
    <property type="entry name" value="Histidine kinase-like ATPase, C-terminal domain"/>
    <property type="match status" value="1"/>
</dbReference>
<dbReference type="GO" id="GO:0005829">
    <property type="term" value="C:cytosol"/>
    <property type="evidence" value="ECO:0007669"/>
    <property type="project" value="TreeGrafter"/>
</dbReference>
<organism evidence="8 9">
    <name type="scientific">Marichromatium gracile</name>
    <name type="common">Chromatium gracile</name>
    <dbReference type="NCBI Taxonomy" id="1048"/>
    <lineage>
        <taxon>Bacteria</taxon>
        <taxon>Pseudomonadati</taxon>
        <taxon>Pseudomonadota</taxon>
        <taxon>Gammaproteobacteria</taxon>
        <taxon>Chromatiales</taxon>
        <taxon>Chromatiaceae</taxon>
        <taxon>Marichromatium</taxon>
    </lineage>
</organism>
<dbReference type="GO" id="GO:0006355">
    <property type="term" value="P:regulation of DNA-templated transcription"/>
    <property type="evidence" value="ECO:0007669"/>
    <property type="project" value="TreeGrafter"/>
</dbReference>
<evidence type="ECO:0000256" key="2">
    <source>
        <dbReference type="ARBA" id="ARBA00023012"/>
    </source>
</evidence>
<protein>
    <submittedName>
        <fullName evidence="8">DNA-binding response OmpR family regulator</fullName>
    </submittedName>
</protein>
<dbReference type="GO" id="GO:0000976">
    <property type="term" value="F:transcription cis-regulatory region binding"/>
    <property type="evidence" value="ECO:0007669"/>
    <property type="project" value="TreeGrafter"/>
</dbReference>
<accession>A0A4R4ABI8</accession>
<evidence type="ECO:0000256" key="4">
    <source>
        <dbReference type="ARBA" id="ARBA00023125"/>
    </source>
</evidence>
<keyword evidence="2" id="KW-0902">Two-component regulatory system</keyword>
<dbReference type="Pfam" id="PF00072">
    <property type="entry name" value="Response_reg"/>
    <property type="match status" value="1"/>
</dbReference>
<dbReference type="Pfam" id="PF13581">
    <property type="entry name" value="HATPase_c_2"/>
    <property type="match status" value="1"/>
</dbReference>
<dbReference type="RefSeq" id="WP_123142432.1">
    <property type="nucleotide sequence ID" value="NZ_NRRH01000016.1"/>
</dbReference>
<dbReference type="InterPro" id="IPR039420">
    <property type="entry name" value="WalR-like"/>
</dbReference>
<feature type="domain" description="Response regulatory" evidence="7">
    <location>
        <begin position="3"/>
        <end position="121"/>
    </location>
</feature>
<dbReference type="CDD" id="cd16936">
    <property type="entry name" value="HATPase_RsbW-like"/>
    <property type="match status" value="1"/>
</dbReference>
<reference evidence="8 9" key="1">
    <citation type="submission" date="2019-03" db="EMBL/GenBank/DDBJ databases">
        <title>Genomic Encyclopedia of Type Strains, Phase IV (KMG-IV): sequencing the most valuable type-strain genomes for metagenomic binning, comparative biology and taxonomic classification.</title>
        <authorList>
            <person name="Goeker M."/>
        </authorList>
    </citation>
    <scope>NUCLEOTIDE SEQUENCE [LARGE SCALE GENOMIC DNA]</scope>
    <source>
        <strain evidence="8 9">DSM 203</strain>
    </source>
</reference>
<evidence type="ECO:0000256" key="6">
    <source>
        <dbReference type="PROSITE-ProRule" id="PRU00169"/>
    </source>
</evidence>
<keyword evidence="3" id="KW-0805">Transcription regulation</keyword>
<dbReference type="PANTHER" id="PTHR48111:SF1">
    <property type="entry name" value="TWO-COMPONENT RESPONSE REGULATOR ORR33"/>
    <property type="match status" value="1"/>
</dbReference>
<evidence type="ECO:0000256" key="3">
    <source>
        <dbReference type="ARBA" id="ARBA00023015"/>
    </source>
</evidence>